<dbReference type="InterPro" id="IPR052341">
    <property type="entry name" value="LOG_family_nucleotidases"/>
</dbReference>
<evidence type="ECO:0000313" key="2">
    <source>
        <dbReference type="EMBL" id="QBD77745.1"/>
    </source>
</evidence>
<dbReference type="PANTHER" id="PTHR43393">
    <property type="entry name" value="CYTOKININ RIBOSIDE 5'-MONOPHOSPHATE PHOSPHORIBOHYDROLASE"/>
    <property type="match status" value="1"/>
</dbReference>
<accession>A0A4P6JQX2</accession>
<name>A0A4P6JQX2_KTERU</name>
<protein>
    <submittedName>
        <fullName evidence="2">TIGR00730 family Rossman fold protein</fullName>
    </submittedName>
</protein>
<dbReference type="GO" id="GO:0005829">
    <property type="term" value="C:cytosol"/>
    <property type="evidence" value="ECO:0007669"/>
    <property type="project" value="TreeGrafter"/>
</dbReference>
<dbReference type="KEGG" id="kbs:EPA93_17795"/>
<gene>
    <name evidence="2" type="ORF">EPA93_17795</name>
</gene>
<feature type="compositionally biased region" description="Basic and acidic residues" evidence="1">
    <location>
        <begin position="1"/>
        <end position="11"/>
    </location>
</feature>
<dbReference type="AlphaFoldDB" id="A0A4P6JQX2"/>
<organism evidence="2 3">
    <name type="scientific">Ktedonosporobacter rubrisoli</name>
    <dbReference type="NCBI Taxonomy" id="2509675"/>
    <lineage>
        <taxon>Bacteria</taxon>
        <taxon>Bacillati</taxon>
        <taxon>Chloroflexota</taxon>
        <taxon>Ktedonobacteria</taxon>
        <taxon>Ktedonobacterales</taxon>
        <taxon>Ktedonosporobacteraceae</taxon>
        <taxon>Ktedonosporobacter</taxon>
    </lineage>
</organism>
<dbReference type="PANTHER" id="PTHR43393:SF2">
    <property type="entry name" value="CYTOKININ RIBOSIDE 5'-MONOPHOSPHATE PHOSPHORIBOHYDROLASE"/>
    <property type="match status" value="1"/>
</dbReference>
<dbReference type="Pfam" id="PF03641">
    <property type="entry name" value="Lysine_decarbox"/>
    <property type="match status" value="1"/>
</dbReference>
<dbReference type="InterPro" id="IPR005269">
    <property type="entry name" value="LOG"/>
</dbReference>
<sequence length="312" mass="34884">MSNTNHSDKRHSNGANNRHKQNGVTSSSQKMGKASPRYRPSRNQGPVTEDERLLRRPTQPLISPKAPVPQEQVREEEHALDRALHFDFTLTDPWRVLRIMSEFVNGFDALAHIPPSVAVFGSARVKPGDPTYQAAEETARLLAQAGFGIITGGGPGVMEAANKGAQEEGACSVGCNIELPFEQSANPYLDISLDFSYFFVRKTMFIKYAEAFVIFPGGFGTMDELFEALTLIQTRKVNHFPVILYNSKYWGGLTAWLNETMLTAGAISEEDALLLRVSDDPQEICQFVTEAYQELYRADKKQNPDIREQLIR</sequence>
<reference evidence="2 3" key="1">
    <citation type="submission" date="2019-01" db="EMBL/GenBank/DDBJ databases">
        <title>Ktedonosporobacter rubrisoli SCAWS-G2.</title>
        <authorList>
            <person name="Huang Y."/>
            <person name="Yan B."/>
        </authorList>
    </citation>
    <scope>NUCLEOTIDE SEQUENCE [LARGE SCALE GENOMIC DNA]</scope>
    <source>
        <strain evidence="2 3">SCAWS-G2</strain>
    </source>
</reference>
<evidence type="ECO:0000313" key="3">
    <source>
        <dbReference type="Proteomes" id="UP000290365"/>
    </source>
</evidence>
<dbReference type="FunFam" id="3.40.50.450:FF:000011">
    <property type="entry name" value="TIGR00730 family Rossman fold protein"/>
    <property type="match status" value="1"/>
</dbReference>
<dbReference type="RefSeq" id="WP_129888798.1">
    <property type="nucleotide sequence ID" value="NZ_CP035758.1"/>
</dbReference>
<dbReference type="InterPro" id="IPR031100">
    <property type="entry name" value="LOG_fam"/>
</dbReference>
<dbReference type="GO" id="GO:0009691">
    <property type="term" value="P:cytokinin biosynthetic process"/>
    <property type="evidence" value="ECO:0007669"/>
    <property type="project" value="InterPro"/>
</dbReference>
<dbReference type="OrthoDB" id="9801098at2"/>
<dbReference type="EMBL" id="CP035758">
    <property type="protein sequence ID" value="QBD77745.1"/>
    <property type="molecule type" value="Genomic_DNA"/>
</dbReference>
<feature type="region of interest" description="Disordered" evidence="1">
    <location>
        <begin position="1"/>
        <end position="76"/>
    </location>
</feature>
<evidence type="ECO:0000256" key="1">
    <source>
        <dbReference type="SAM" id="MobiDB-lite"/>
    </source>
</evidence>
<dbReference type="NCBIfam" id="TIGR00730">
    <property type="entry name" value="Rossman fold protein, TIGR00730 family"/>
    <property type="match status" value="1"/>
</dbReference>
<dbReference type="Gene3D" id="3.40.50.450">
    <property type="match status" value="1"/>
</dbReference>
<dbReference type="Proteomes" id="UP000290365">
    <property type="component" value="Chromosome"/>
</dbReference>
<dbReference type="GO" id="GO:0016787">
    <property type="term" value="F:hydrolase activity"/>
    <property type="evidence" value="ECO:0007669"/>
    <property type="project" value="InterPro"/>
</dbReference>
<dbReference type="SUPFAM" id="SSF102405">
    <property type="entry name" value="MCP/YpsA-like"/>
    <property type="match status" value="1"/>
</dbReference>
<keyword evidence="3" id="KW-1185">Reference proteome</keyword>
<proteinExistence type="predicted"/>